<comment type="similarity">
    <text evidence="2 5">Belongs to the acyl-CoA dehydrogenase family.</text>
</comment>
<dbReference type="PANTHER" id="PTHR43188">
    <property type="entry name" value="ACYL-COENZYME A OXIDASE"/>
    <property type="match status" value="1"/>
</dbReference>
<dbReference type="Pfam" id="PF02770">
    <property type="entry name" value="Acyl-CoA_dh_M"/>
    <property type="match status" value="1"/>
</dbReference>
<evidence type="ECO:0000259" key="6">
    <source>
        <dbReference type="Pfam" id="PF00441"/>
    </source>
</evidence>
<feature type="domain" description="Acyl-CoA dehydrogenase/oxidase N-terminal" evidence="8">
    <location>
        <begin position="19"/>
        <end position="121"/>
    </location>
</feature>
<dbReference type="InterPro" id="IPR013786">
    <property type="entry name" value="AcylCoA_DH/ox_N"/>
</dbReference>
<dbReference type="EMBL" id="CP121252">
    <property type="protein sequence ID" value="WFP16111.1"/>
    <property type="molecule type" value="Genomic_DNA"/>
</dbReference>
<dbReference type="InterPro" id="IPR036250">
    <property type="entry name" value="AcylCo_DH-like_C"/>
</dbReference>
<evidence type="ECO:0000259" key="8">
    <source>
        <dbReference type="Pfam" id="PF02771"/>
    </source>
</evidence>
<evidence type="ECO:0000256" key="4">
    <source>
        <dbReference type="ARBA" id="ARBA00022827"/>
    </source>
</evidence>
<name>A0ABY8H515_9MICC</name>
<comment type="cofactor">
    <cofactor evidence="1 5">
        <name>FAD</name>
        <dbReference type="ChEBI" id="CHEBI:57692"/>
    </cofactor>
</comment>
<feature type="domain" description="Acyl-CoA oxidase/dehydrogenase middle" evidence="7">
    <location>
        <begin position="135"/>
        <end position="228"/>
    </location>
</feature>
<dbReference type="InterPro" id="IPR009075">
    <property type="entry name" value="AcylCo_DH/oxidase_C"/>
</dbReference>
<dbReference type="Gene3D" id="2.40.110.10">
    <property type="entry name" value="Butyryl-CoA Dehydrogenase, subunit A, domain 2"/>
    <property type="match status" value="1"/>
</dbReference>
<evidence type="ECO:0000256" key="5">
    <source>
        <dbReference type="RuleBase" id="RU362125"/>
    </source>
</evidence>
<dbReference type="InterPro" id="IPR009100">
    <property type="entry name" value="AcylCoA_DH/oxidase_NM_dom_sf"/>
</dbReference>
<dbReference type="PROSITE" id="PS00073">
    <property type="entry name" value="ACYL_COA_DH_2"/>
    <property type="match status" value="1"/>
</dbReference>
<reference evidence="9 10" key="1">
    <citation type="submission" date="2023-04" db="EMBL/GenBank/DDBJ databases">
        <title>Funneling lignin-derived compounds into biodiesel using alkali-halophilic Citricoccus sp. P2.</title>
        <authorList>
            <person name="Luo C.-B."/>
        </authorList>
    </citation>
    <scope>NUCLEOTIDE SEQUENCE [LARGE SCALE GENOMIC DNA]</scope>
    <source>
        <strain evidence="9 10">P2</strain>
    </source>
</reference>
<keyword evidence="10" id="KW-1185">Reference proteome</keyword>
<dbReference type="Gene3D" id="1.20.140.10">
    <property type="entry name" value="Butyryl-CoA Dehydrogenase, subunit A, domain 3"/>
    <property type="match status" value="1"/>
</dbReference>
<dbReference type="Proteomes" id="UP001219037">
    <property type="component" value="Chromosome"/>
</dbReference>
<protein>
    <submittedName>
        <fullName evidence="9">Acyl-CoA dehydrogenase family protein</fullName>
    </submittedName>
</protein>
<gene>
    <name evidence="9" type="ORF">P8192_12030</name>
</gene>
<feature type="domain" description="Acyl-CoA dehydrogenase/oxidase C-terminal" evidence="6">
    <location>
        <begin position="245"/>
        <end position="387"/>
    </location>
</feature>
<evidence type="ECO:0000256" key="1">
    <source>
        <dbReference type="ARBA" id="ARBA00001974"/>
    </source>
</evidence>
<accession>A0ABY8H515</accession>
<dbReference type="SUPFAM" id="SSF56645">
    <property type="entry name" value="Acyl-CoA dehydrogenase NM domain-like"/>
    <property type="match status" value="1"/>
</dbReference>
<evidence type="ECO:0000256" key="3">
    <source>
        <dbReference type="ARBA" id="ARBA00022630"/>
    </source>
</evidence>
<dbReference type="InterPro" id="IPR006089">
    <property type="entry name" value="Acyl-CoA_DH_CS"/>
</dbReference>
<dbReference type="Pfam" id="PF00441">
    <property type="entry name" value="Acyl-CoA_dh_1"/>
    <property type="match status" value="1"/>
</dbReference>
<dbReference type="Pfam" id="PF02771">
    <property type="entry name" value="Acyl-CoA_dh_N"/>
    <property type="match status" value="1"/>
</dbReference>
<dbReference type="PANTHER" id="PTHR43188:SF1">
    <property type="entry name" value="ACYL-COA DEHYDROGENASE"/>
    <property type="match status" value="1"/>
</dbReference>
<dbReference type="InterPro" id="IPR006091">
    <property type="entry name" value="Acyl-CoA_Oxase/DH_mid-dom"/>
</dbReference>
<keyword evidence="3 5" id="KW-0285">Flavoprotein</keyword>
<dbReference type="Gene3D" id="1.10.540.10">
    <property type="entry name" value="Acyl-CoA dehydrogenase/oxidase, N-terminal domain"/>
    <property type="match status" value="1"/>
</dbReference>
<dbReference type="InterPro" id="IPR045008">
    <property type="entry name" value="ACX4-like"/>
</dbReference>
<organism evidence="9 10">
    <name type="scientific">Citricoccus muralis</name>
    <dbReference type="NCBI Taxonomy" id="169134"/>
    <lineage>
        <taxon>Bacteria</taxon>
        <taxon>Bacillati</taxon>
        <taxon>Actinomycetota</taxon>
        <taxon>Actinomycetes</taxon>
        <taxon>Micrococcales</taxon>
        <taxon>Micrococcaceae</taxon>
        <taxon>Citricoccus</taxon>
    </lineage>
</organism>
<evidence type="ECO:0000256" key="2">
    <source>
        <dbReference type="ARBA" id="ARBA00009347"/>
    </source>
</evidence>
<dbReference type="RefSeq" id="WP_278157273.1">
    <property type="nucleotide sequence ID" value="NZ_CP121252.1"/>
</dbReference>
<evidence type="ECO:0000259" key="7">
    <source>
        <dbReference type="Pfam" id="PF02770"/>
    </source>
</evidence>
<proteinExistence type="inferred from homology"/>
<sequence>MSRPYTIDSDVLGFADRLTETEKSVLAELRHVLETKVHPYLNDAWSEDRFPTEVVEPLESLGLMDPPALAAAGEPVRDLLVAFRNFELARCDINMATFYNAQAGLFRTACVVGGDEQQARELDEKIRTYQLRGVFALTEPDHGSDVAGGLATRAEQLEDGSWKINGAKRWIGGAFDADVLCTFARDIADGQVKAFLVPRTAEGVTLEKIQRKASLRIMQNAEITYTDVVVDADARLRNINSFKDVASCLRLMRSDVTWIAVGAMAGAYEAAVRYVTQREQFGRPLAGFQLIQEKLARMLGNVTSSLALAVQLTEQQASGVYKDENSALAKMVSASKLRETVALAREVCGGNGITLDTDVARFHADAEAVYSYEGTHEINALIVGRSITGTSAFV</sequence>
<keyword evidence="4 5" id="KW-0274">FAD</keyword>
<dbReference type="InterPro" id="IPR046373">
    <property type="entry name" value="Acyl-CoA_Oxase/DH_mid-dom_sf"/>
</dbReference>
<keyword evidence="5" id="KW-0560">Oxidoreductase</keyword>
<dbReference type="SUPFAM" id="SSF47203">
    <property type="entry name" value="Acyl-CoA dehydrogenase C-terminal domain-like"/>
    <property type="match status" value="1"/>
</dbReference>
<evidence type="ECO:0000313" key="10">
    <source>
        <dbReference type="Proteomes" id="UP001219037"/>
    </source>
</evidence>
<dbReference type="InterPro" id="IPR037069">
    <property type="entry name" value="AcylCoA_DH/ox_N_sf"/>
</dbReference>
<evidence type="ECO:0000313" key="9">
    <source>
        <dbReference type="EMBL" id="WFP16111.1"/>
    </source>
</evidence>